<dbReference type="InterPro" id="IPR035437">
    <property type="entry name" value="SNase_OB-fold_sf"/>
</dbReference>
<dbReference type="Pfam" id="PF00567">
    <property type="entry name" value="TUDOR"/>
    <property type="match status" value="2"/>
</dbReference>
<feature type="zinc finger region" description="C3H1-type" evidence="1">
    <location>
        <begin position="502"/>
        <end position="525"/>
    </location>
</feature>
<evidence type="ECO:0000259" key="3">
    <source>
        <dbReference type="PROSITE" id="PS50304"/>
    </source>
</evidence>
<gene>
    <name evidence="4" type="ORF">RI129_009268</name>
</gene>
<name>A0AAN7V871_9COLE</name>
<dbReference type="Gene3D" id="2.30.30.140">
    <property type="match status" value="2"/>
</dbReference>
<protein>
    <submittedName>
        <fullName evidence="4">Uncharacterized protein</fullName>
    </submittedName>
</protein>
<evidence type="ECO:0000259" key="2">
    <source>
        <dbReference type="PROSITE" id="PS50103"/>
    </source>
</evidence>
<keyword evidence="1" id="KW-0862">Zinc</keyword>
<dbReference type="InterPro" id="IPR002999">
    <property type="entry name" value="Tudor"/>
</dbReference>
<dbReference type="SMART" id="SM00333">
    <property type="entry name" value="TUDOR"/>
    <property type="match status" value="2"/>
</dbReference>
<comment type="caution">
    <text evidence="4">The sequence shown here is derived from an EMBL/GenBank/DDBJ whole genome shotgun (WGS) entry which is preliminary data.</text>
</comment>
<sequence>MVFWFFRNKKPRSKMDRRRKEVRNIIKNFQNECNITVELLNKLLVKCRLQAEVFQNVDENDFKPHTERFLAFTQFHNGIIRKLLEFDITVENLIDDADRSPVSLTESFRAVSRTEQTTPFKTAEVTNAEIQTDSLQNAKLDMIHSYLHGIEGNSPSDTKVQKVKDVYESISSSEYFCCTSTGDDLKTETSKTSLEIHPPKTDITLTPPMKYQEETSHGDYEKEINDFKWQVISEHCEVKVNDLCMIGCINSPTNFYIQIANDNSVLLDDLSYLLEATSEYRPLLSKKESMESLGRYCCVKIDEYWYRVEVLDWLMDTKNEEEDVTIQLIDFGTKFQHSYKNLRFLCKEAYRLPKMAQLCHLEGIRPLCSSTNYDWPRESIDSFLDICGDLDNAIFRISYVSSLNERNSYGVGLLKIDDQQPNYDISQILLDRNLAVRTNSDIVIRNNFMINQIQTCQGLRGINEDTSRDDILEKFFENNKIVEAGNVSEAIMNYNPRDEALTCKNLRPDGTCYKGSACRYRHILLQDGFTYDRAPVYNRAYTDMELPEVNDEIFLKVCHVINIHRFYARIRVKNDHPQDRPTISYLVKTMNNEDTVKMYKKLRYPPGLSQMVIVKHWNNNWYRGQVRSVQIPENDNNEVKADVYVVDYGDTLTVPLSDLREMLGDFLQLPFQAIECRIYNVRPKQGVSESEEKRYLESLCLSDTFKAKVVAVQSHLHVLLYTRDGDDIGETIIAAGYGEPNNEHDIPANDGIYLID</sequence>
<feature type="domain" description="C3H1-type" evidence="2">
    <location>
        <begin position="502"/>
        <end position="525"/>
    </location>
</feature>
<evidence type="ECO:0000313" key="5">
    <source>
        <dbReference type="Proteomes" id="UP001329430"/>
    </source>
</evidence>
<organism evidence="4 5">
    <name type="scientific">Pyrocoelia pectoralis</name>
    <dbReference type="NCBI Taxonomy" id="417401"/>
    <lineage>
        <taxon>Eukaryota</taxon>
        <taxon>Metazoa</taxon>
        <taxon>Ecdysozoa</taxon>
        <taxon>Arthropoda</taxon>
        <taxon>Hexapoda</taxon>
        <taxon>Insecta</taxon>
        <taxon>Pterygota</taxon>
        <taxon>Neoptera</taxon>
        <taxon>Endopterygota</taxon>
        <taxon>Coleoptera</taxon>
        <taxon>Polyphaga</taxon>
        <taxon>Elateriformia</taxon>
        <taxon>Elateroidea</taxon>
        <taxon>Lampyridae</taxon>
        <taxon>Lampyrinae</taxon>
        <taxon>Pyrocoelia</taxon>
    </lineage>
</organism>
<reference evidence="4 5" key="1">
    <citation type="journal article" date="2024" name="Insects">
        <title>An Improved Chromosome-Level Genome Assembly of the Firefly Pyrocoelia pectoralis.</title>
        <authorList>
            <person name="Fu X."/>
            <person name="Meyer-Rochow V.B."/>
            <person name="Ballantyne L."/>
            <person name="Zhu X."/>
        </authorList>
    </citation>
    <scope>NUCLEOTIDE SEQUENCE [LARGE SCALE GENOMIC DNA]</scope>
    <source>
        <strain evidence="4">XCY_ONT2</strain>
    </source>
</reference>
<dbReference type="PROSITE" id="PS50103">
    <property type="entry name" value="ZF_C3H1"/>
    <property type="match status" value="1"/>
</dbReference>
<dbReference type="SUPFAM" id="SSF50199">
    <property type="entry name" value="Staphylococcal nuclease"/>
    <property type="match status" value="1"/>
</dbReference>
<feature type="domain" description="Tudor" evidence="3">
    <location>
        <begin position="603"/>
        <end position="669"/>
    </location>
</feature>
<dbReference type="PROSITE" id="PS50304">
    <property type="entry name" value="TUDOR"/>
    <property type="match status" value="1"/>
</dbReference>
<dbReference type="PANTHER" id="PTHR22948">
    <property type="entry name" value="TUDOR DOMAIN CONTAINING PROTEIN"/>
    <property type="match status" value="1"/>
</dbReference>
<dbReference type="Proteomes" id="UP001329430">
    <property type="component" value="Chromosome 7"/>
</dbReference>
<evidence type="ECO:0000256" key="1">
    <source>
        <dbReference type="PROSITE-ProRule" id="PRU00723"/>
    </source>
</evidence>
<dbReference type="EMBL" id="JAVRBK010000007">
    <property type="protein sequence ID" value="KAK5640721.1"/>
    <property type="molecule type" value="Genomic_DNA"/>
</dbReference>
<keyword evidence="1" id="KW-0863">Zinc-finger</keyword>
<dbReference type="Gene3D" id="2.40.50.90">
    <property type="match status" value="2"/>
</dbReference>
<proteinExistence type="predicted"/>
<dbReference type="GO" id="GO:0005737">
    <property type="term" value="C:cytoplasm"/>
    <property type="evidence" value="ECO:0007669"/>
    <property type="project" value="UniProtKB-ARBA"/>
</dbReference>
<evidence type="ECO:0000313" key="4">
    <source>
        <dbReference type="EMBL" id="KAK5640721.1"/>
    </source>
</evidence>
<dbReference type="InterPro" id="IPR050621">
    <property type="entry name" value="Tudor_domain_containing"/>
</dbReference>
<dbReference type="InterPro" id="IPR000571">
    <property type="entry name" value="Znf_CCCH"/>
</dbReference>
<keyword evidence="1" id="KW-0479">Metal-binding</keyword>
<dbReference type="SUPFAM" id="SSF63748">
    <property type="entry name" value="Tudor/PWWP/MBT"/>
    <property type="match status" value="2"/>
</dbReference>
<accession>A0AAN7V871</accession>
<dbReference type="AlphaFoldDB" id="A0AAN7V871"/>
<dbReference type="GO" id="GO:0008270">
    <property type="term" value="F:zinc ion binding"/>
    <property type="evidence" value="ECO:0007669"/>
    <property type="project" value="UniProtKB-KW"/>
</dbReference>
<dbReference type="PANTHER" id="PTHR22948:SF72">
    <property type="entry name" value="TUDOR DOMAIN-CONTAINING PROTEIN"/>
    <property type="match status" value="1"/>
</dbReference>
<keyword evidence="5" id="KW-1185">Reference proteome</keyword>